<organism evidence="1">
    <name type="scientific">marine metagenome</name>
    <dbReference type="NCBI Taxonomy" id="408172"/>
    <lineage>
        <taxon>unclassified sequences</taxon>
        <taxon>metagenomes</taxon>
        <taxon>ecological metagenomes</taxon>
    </lineage>
</organism>
<reference evidence="1" key="1">
    <citation type="submission" date="2018-05" db="EMBL/GenBank/DDBJ databases">
        <authorList>
            <person name="Lanie J.A."/>
            <person name="Ng W.-L."/>
            <person name="Kazmierczak K.M."/>
            <person name="Andrzejewski T.M."/>
            <person name="Davidsen T.M."/>
            <person name="Wayne K.J."/>
            <person name="Tettelin H."/>
            <person name="Glass J.I."/>
            <person name="Rusch D."/>
            <person name="Podicherti R."/>
            <person name="Tsui H.-C.T."/>
            <person name="Winkler M.E."/>
        </authorList>
    </citation>
    <scope>NUCLEOTIDE SEQUENCE</scope>
</reference>
<dbReference type="AlphaFoldDB" id="A0A382ULD5"/>
<proteinExistence type="predicted"/>
<evidence type="ECO:0000313" key="1">
    <source>
        <dbReference type="EMBL" id="SVD35086.1"/>
    </source>
</evidence>
<sequence>MTESKYIKGIIDAQDALSLLIDRISCKEYKGSNYLWGGADVVIGASSPPESKGWWSNNDISIVTPYCKELSWLFIELRDIFYETPLIDYLNKYEFFGRLADSASKYMESVDDGIGNRAVLLLAVHNEAEIILKEILSTIPHIEN</sequence>
<dbReference type="EMBL" id="UINC01145135">
    <property type="protein sequence ID" value="SVD35086.1"/>
    <property type="molecule type" value="Genomic_DNA"/>
</dbReference>
<protein>
    <submittedName>
        <fullName evidence="1">Uncharacterized protein</fullName>
    </submittedName>
</protein>
<accession>A0A382ULD5</accession>
<name>A0A382ULD5_9ZZZZ</name>
<gene>
    <name evidence="1" type="ORF">METZ01_LOCUS387940</name>
</gene>